<evidence type="ECO:0000313" key="3">
    <source>
        <dbReference type="EMBL" id="TXF90226.1"/>
    </source>
</evidence>
<dbReference type="Pfam" id="PF18962">
    <property type="entry name" value="Por_Secre_tail"/>
    <property type="match status" value="1"/>
</dbReference>
<dbReference type="Proteomes" id="UP000321907">
    <property type="component" value="Unassembled WGS sequence"/>
</dbReference>
<dbReference type="PROSITE" id="PS51766">
    <property type="entry name" value="DOCKERIN"/>
    <property type="match status" value="1"/>
</dbReference>
<dbReference type="OrthoDB" id="1199198at2"/>
<evidence type="ECO:0000256" key="1">
    <source>
        <dbReference type="SAM" id="SignalP"/>
    </source>
</evidence>
<keyword evidence="4" id="KW-1185">Reference proteome</keyword>
<dbReference type="CDD" id="cd14252">
    <property type="entry name" value="Dockerin_like"/>
    <property type="match status" value="1"/>
</dbReference>
<evidence type="ECO:0000259" key="2">
    <source>
        <dbReference type="PROSITE" id="PS51766"/>
    </source>
</evidence>
<name>A0A5C7FI75_9BACT</name>
<comment type="caution">
    <text evidence="3">The sequence shown here is derived from an EMBL/GenBank/DDBJ whole genome shotgun (WGS) entry which is preliminary data.</text>
</comment>
<dbReference type="RefSeq" id="WP_147929983.1">
    <property type="nucleotide sequence ID" value="NZ_VOXD01000008.1"/>
</dbReference>
<dbReference type="InterPro" id="IPR035986">
    <property type="entry name" value="PKD_dom_sf"/>
</dbReference>
<keyword evidence="1" id="KW-0732">Signal</keyword>
<reference evidence="3 4" key="1">
    <citation type="submission" date="2019-08" db="EMBL/GenBank/DDBJ databases">
        <title>Lewinella sp. strain SSH13 Genome sequencing and assembly.</title>
        <authorList>
            <person name="Kim I."/>
        </authorList>
    </citation>
    <scope>NUCLEOTIDE SEQUENCE [LARGE SCALE GENOMIC DNA]</scope>
    <source>
        <strain evidence="3 4">SSH13</strain>
    </source>
</reference>
<dbReference type="SUPFAM" id="SSF49299">
    <property type="entry name" value="PKD domain"/>
    <property type="match status" value="1"/>
</dbReference>
<feature type="domain" description="Dockerin" evidence="2">
    <location>
        <begin position="1458"/>
        <end position="1528"/>
    </location>
</feature>
<proteinExistence type="predicted"/>
<dbReference type="InterPro" id="IPR026444">
    <property type="entry name" value="Secre_tail"/>
</dbReference>
<feature type="signal peptide" evidence="1">
    <location>
        <begin position="1"/>
        <end position="24"/>
    </location>
</feature>
<evidence type="ECO:0000313" key="4">
    <source>
        <dbReference type="Proteomes" id="UP000321907"/>
    </source>
</evidence>
<dbReference type="InterPro" id="IPR016134">
    <property type="entry name" value="Dockerin_dom"/>
</dbReference>
<dbReference type="EMBL" id="VOXD01000008">
    <property type="protein sequence ID" value="TXF90226.1"/>
    <property type="molecule type" value="Genomic_DNA"/>
</dbReference>
<sequence length="1826" mass="198525">MQTKLNLLILSLFLTFQVSNKVRAQILYPSWSPTSCNTLDNLSPGSLVESGSDFWANFPGADSDATITNEQTFSGNRALRLDRPNAGYFDDVVYYMNPATSGRYRIEWMMFLPVGSAATAGLINDFDGTSGPNSNWAYRIEFNGSGLATILLGQGDVQLTSISYPRGRWFRVAQVIDLDDDYVSMFIDYNHVADWNLSDGEDSFGSLSLDAINIWAKVATDLPTSQSPIYIDNMCISLRNNGVIVDCFEPNPSCLLGEDLYNECAGLQAGFVEGEWTLGSCDGGGNGEANICLEAIPLDCNYTFLGNNFESDNSYTSSDYTCATRDVNYNGGDEVFRIDHPGGRFVVSLMNDDATDFDIFLHEDAICDGGEAFGLAPGRQLPTCIAKSDNVAGTTFNREQIYFPLLDAGTYYLVVDGVNSDEVGSYELALSCEFNCFTTDATLSCGGTANNRIPSREEQPRGNFTSNYCGIDTTVPGTGITGNEHTYRLNITDAGTYDFNLTVPSGSTADFELIVLASTPEANGGTCALFDDCLGIATNGGFGEPENLSLFLDPGEYFLVIDGWYGSFGDYTISMSCDAGSECDSPAYSFDSDFGATRLADGRYSFGGILGDFSTEDSYLINYIPAENSGLAITGNGTADFTIDFAGSGGNYTVCYPYYDFSGCLNYRCVDLCVESNDAPFRFLAEDQPDNERVRLLLSVLPPPNDGGVSNVTWFYYDDGEPIQIGSGVSVFISYPEESCFTRTYFVRYYDNSNECWRIERRTETICPPLNCPDPVYNQNCGSQVLTLDANGDFLISSQGAATPGEPWLVQREPVTAFTGQSISLSRANNYNVEVCFPITDSNGCISYCCQQYCLDNQENSPQVLYDYDVETNTYQFELAEDGTVSEPQWISLGNSGPPISGSGTTANVPTPANCTTQTYYVRYFSGGCWKLARRTVYICDPYACDGIGYQYVEANNTFSLSIEGADSSQPLAWVDDDTGAGLGTTPTIPVPVPPGNCVTRNISVRYYDATRRAWIICCRTIYLCDPNQCDGILYQYAADAQAFDLSVEGADPDQPIAWVDDDTGGSLGSGATIPVPAPPGTCVTRNISVRYYDTFRQSWVICCRSIYLCSPVNCEENINFSYFNGNAIVTADIGDASRNWFVNGDAAGSGASLAVPISQGQNAEVCVQYFDTTVGGYRTCCKNISIPNCSLPLTSFILLQGDEGTFALNTSDEAGVTAYDWEVDGTSISASRDLTLNLPPGTYTLCLTVTNSCGSQRFCRVVNIPNTDTDLILRPLPGACGEPGEIIDIPIYADNFTNILNYQITLGLTDTSVAKIVGLELENIPGVEDYLIYNGARAAVIWDNASGLFYPDGTLLITLKVAIQSGGPLSSDVIIASGPVPSYAENGNGEEIPISMLRGTVGPCSEVDVSGRLITETGQGIARATVSLYRNGIIVDQLITDATGQYEFMVTPDGADYAVRPEKLINYRNHVNSGDLSAVRRHIFGTAPLVGPYRRIAADATNIGSINSGDISSIRQLVFGLISEFPGVPSWEFVPQDHVFADPDNPTASAYPREINLGRVNGSQTGLNFIGLKMGDPSSGADPQNARPDGPVATGRSLNDLSFMVGEAPPVRGVPWEMDVYAYNFTDMLATQFSLAWNSNVVDLLEIKNENTTLGLTEENFSLAGVRDGQLPWLWFAEENAISLPDSALLFTLRFNIIGDVGDTASVSFTEMPTEFFFEDTGGEIAANFGEKEQIVEVFTSTSNYHPLDEIRVYPNPASSAFFVEHPLQHPTAVSLYNLQGALLKNWPQSRGNEHYDVKDLPAGTYLLSFRQRGKTVMRRIVITR</sequence>
<protein>
    <submittedName>
        <fullName evidence="3">T9SS type A sorting domain-containing protein</fullName>
    </submittedName>
</protein>
<dbReference type="InterPro" id="IPR036439">
    <property type="entry name" value="Dockerin_dom_sf"/>
</dbReference>
<dbReference type="Gene3D" id="2.60.120.380">
    <property type="match status" value="2"/>
</dbReference>
<dbReference type="GO" id="GO:0000272">
    <property type="term" value="P:polysaccharide catabolic process"/>
    <property type="evidence" value="ECO:0007669"/>
    <property type="project" value="InterPro"/>
</dbReference>
<dbReference type="Gene3D" id="1.10.1330.10">
    <property type="entry name" value="Dockerin domain"/>
    <property type="match status" value="1"/>
</dbReference>
<feature type="chain" id="PRO_5023096115" evidence="1">
    <location>
        <begin position="25"/>
        <end position="1826"/>
    </location>
</feature>
<gene>
    <name evidence="3" type="ORF">FUA23_06825</name>
</gene>
<organism evidence="3 4">
    <name type="scientific">Neolewinella aurantiaca</name>
    <dbReference type="NCBI Taxonomy" id="2602767"/>
    <lineage>
        <taxon>Bacteria</taxon>
        <taxon>Pseudomonadati</taxon>
        <taxon>Bacteroidota</taxon>
        <taxon>Saprospiria</taxon>
        <taxon>Saprospirales</taxon>
        <taxon>Lewinellaceae</taxon>
        <taxon>Neolewinella</taxon>
    </lineage>
</organism>
<dbReference type="Gene3D" id="2.60.40.680">
    <property type="match status" value="1"/>
</dbReference>
<dbReference type="NCBIfam" id="TIGR04183">
    <property type="entry name" value="Por_Secre_tail"/>
    <property type="match status" value="1"/>
</dbReference>
<accession>A0A5C7FI75</accession>